<dbReference type="PANTHER" id="PTHR34309">
    <property type="entry name" value="SLR1406 PROTEIN"/>
    <property type="match status" value="1"/>
</dbReference>
<dbReference type="Proteomes" id="UP000319210">
    <property type="component" value="Unassembled WGS sequence"/>
</dbReference>
<gene>
    <name evidence="1" type="ORF">SCA03_17640</name>
</gene>
<dbReference type="AlphaFoldDB" id="A0A4Y3QX88"/>
<dbReference type="SUPFAM" id="SSF143744">
    <property type="entry name" value="GlcG-like"/>
    <property type="match status" value="1"/>
</dbReference>
<proteinExistence type="predicted"/>
<evidence type="ECO:0000313" key="1">
    <source>
        <dbReference type="EMBL" id="GEB49213.1"/>
    </source>
</evidence>
<sequence>MDGAPVQAIQISQDKAYTAAGFGMPTAQWHEFMTQDAPLAAGAPTSIARFVPYGGGLPLMVDGRVVGGIGVSGGHWSADNTVAEAGVTALA</sequence>
<accession>A0A4Y3QX88</accession>
<dbReference type="InterPro" id="IPR005624">
    <property type="entry name" value="PduO/GlcC-like"/>
</dbReference>
<name>A0A4Y3QX88_STRCI</name>
<dbReference type="EMBL" id="BJMM01000006">
    <property type="protein sequence ID" value="GEB49213.1"/>
    <property type="molecule type" value="Genomic_DNA"/>
</dbReference>
<dbReference type="PANTHER" id="PTHR34309:SF1">
    <property type="entry name" value="PROTEIN GLCG"/>
    <property type="match status" value="1"/>
</dbReference>
<organism evidence="1 2">
    <name type="scientific">Streptomyces cacaoi</name>
    <dbReference type="NCBI Taxonomy" id="1898"/>
    <lineage>
        <taxon>Bacteria</taxon>
        <taxon>Bacillati</taxon>
        <taxon>Actinomycetota</taxon>
        <taxon>Actinomycetes</taxon>
        <taxon>Kitasatosporales</taxon>
        <taxon>Streptomycetaceae</taxon>
        <taxon>Streptomyces</taxon>
    </lineage>
</organism>
<dbReference type="Pfam" id="PF03928">
    <property type="entry name" value="HbpS-like"/>
    <property type="match status" value="1"/>
</dbReference>
<reference evidence="1 2" key="1">
    <citation type="submission" date="2019-06" db="EMBL/GenBank/DDBJ databases">
        <title>Whole genome shotgun sequence of Streptomyces cacaoi subsp. cacaoi NBRC 12748.</title>
        <authorList>
            <person name="Hosoyama A."/>
            <person name="Uohara A."/>
            <person name="Ohji S."/>
            <person name="Ichikawa N."/>
        </authorList>
    </citation>
    <scope>NUCLEOTIDE SEQUENCE [LARGE SCALE GENOMIC DNA]</scope>
    <source>
        <strain evidence="1 2">NBRC 12748</strain>
    </source>
</reference>
<evidence type="ECO:0008006" key="3">
    <source>
        <dbReference type="Google" id="ProtNLM"/>
    </source>
</evidence>
<dbReference type="Gene3D" id="3.30.450.150">
    <property type="entry name" value="Haem-degrading domain"/>
    <property type="match status" value="1"/>
</dbReference>
<keyword evidence="2" id="KW-1185">Reference proteome</keyword>
<dbReference type="InterPro" id="IPR038084">
    <property type="entry name" value="PduO/GlcC-like_sf"/>
</dbReference>
<comment type="caution">
    <text evidence="1">The sequence shown here is derived from an EMBL/GenBank/DDBJ whole genome shotgun (WGS) entry which is preliminary data.</text>
</comment>
<dbReference type="InterPro" id="IPR052517">
    <property type="entry name" value="GlcG_carb_metab_protein"/>
</dbReference>
<evidence type="ECO:0000313" key="2">
    <source>
        <dbReference type="Proteomes" id="UP000319210"/>
    </source>
</evidence>
<protein>
    <recommendedName>
        <fullName evidence="3">Heme-binding protein</fullName>
    </recommendedName>
</protein>